<evidence type="ECO:0000313" key="3">
    <source>
        <dbReference type="Proteomes" id="UP000015102"/>
    </source>
</evidence>
<feature type="transmembrane region" description="Helical" evidence="1">
    <location>
        <begin position="105"/>
        <end position="131"/>
    </location>
</feature>
<dbReference type="EnsemblMetazoa" id="MESCA000733-RA">
    <property type="protein sequence ID" value="MESCA000733-PA"/>
    <property type="gene ID" value="MESCA000733"/>
</dbReference>
<evidence type="ECO:0008006" key="4">
    <source>
        <dbReference type="Google" id="ProtNLM"/>
    </source>
</evidence>
<dbReference type="EMBL" id="CAQQ02394735">
    <property type="status" value="NOT_ANNOTATED_CDS"/>
    <property type="molecule type" value="Genomic_DNA"/>
</dbReference>
<reference evidence="3" key="1">
    <citation type="submission" date="2013-02" db="EMBL/GenBank/DDBJ databases">
        <authorList>
            <person name="Hughes D."/>
        </authorList>
    </citation>
    <scope>NUCLEOTIDE SEQUENCE</scope>
    <source>
        <strain>Durham</strain>
        <strain evidence="3">NC isolate 2 -- Noor lab</strain>
    </source>
</reference>
<name>T1GBU4_MEGSC</name>
<keyword evidence="1" id="KW-0472">Membrane</keyword>
<dbReference type="HOGENOM" id="CLU_1801292_0_0_1"/>
<proteinExistence type="predicted"/>
<sequence length="144" mass="16577">MAYAINGYRYHTKFDHIDYISRDSIQHTGNNVLELVKNLAHSLDLPNATEMTDKSMVFFDVFGFFFVSYSEDFATIFNYAVVIASIILPYLLLSRATRGINKKHLRFELFLGFLINMISLVGANAICYAIAYDLDHYGKSMSWY</sequence>
<feature type="transmembrane region" description="Helical" evidence="1">
    <location>
        <begin position="73"/>
        <end position="93"/>
    </location>
</feature>
<organism evidence="2 3">
    <name type="scientific">Megaselia scalaris</name>
    <name type="common">Humpbacked fly</name>
    <name type="synonym">Phora scalaris</name>
    <dbReference type="NCBI Taxonomy" id="36166"/>
    <lineage>
        <taxon>Eukaryota</taxon>
        <taxon>Metazoa</taxon>
        <taxon>Ecdysozoa</taxon>
        <taxon>Arthropoda</taxon>
        <taxon>Hexapoda</taxon>
        <taxon>Insecta</taxon>
        <taxon>Pterygota</taxon>
        <taxon>Neoptera</taxon>
        <taxon>Endopterygota</taxon>
        <taxon>Diptera</taxon>
        <taxon>Brachycera</taxon>
        <taxon>Muscomorpha</taxon>
        <taxon>Platypezoidea</taxon>
        <taxon>Phoridae</taxon>
        <taxon>Megaseliini</taxon>
        <taxon>Megaselia</taxon>
    </lineage>
</organism>
<dbReference type="Proteomes" id="UP000015102">
    <property type="component" value="Unassembled WGS sequence"/>
</dbReference>
<protein>
    <recommendedName>
        <fullName evidence="4">Peptidase M28 domain-containing protein</fullName>
    </recommendedName>
</protein>
<evidence type="ECO:0000313" key="2">
    <source>
        <dbReference type="EnsemblMetazoa" id="MESCA000733-PA"/>
    </source>
</evidence>
<keyword evidence="3" id="KW-1185">Reference proteome</keyword>
<dbReference type="STRING" id="36166.T1GBU4"/>
<accession>T1GBU4</accession>
<evidence type="ECO:0000256" key="1">
    <source>
        <dbReference type="SAM" id="Phobius"/>
    </source>
</evidence>
<keyword evidence="1" id="KW-1133">Transmembrane helix</keyword>
<dbReference type="Gene3D" id="3.40.630.10">
    <property type="entry name" value="Zn peptidases"/>
    <property type="match status" value="1"/>
</dbReference>
<reference evidence="2" key="2">
    <citation type="submission" date="2015-06" db="UniProtKB">
        <authorList>
            <consortium name="EnsemblMetazoa"/>
        </authorList>
    </citation>
    <scope>IDENTIFICATION</scope>
</reference>
<keyword evidence="1" id="KW-0812">Transmembrane</keyword>
<dbReference type="AlphaFoldDB" id="T1GBU4"/>